<reference evidence="2" key="1">
    <citation type="submission" date="2020-02" db="EMBL/GenBank/DDBJ databases">
        <authorList>
            <person name="Meier V. D."/>
        </authorList>
    </citation>
    <scope>NUCLEOTIDE SEQUENCE</scope>
    <source>
        <strain evidence="2">AVDCRST_MAG58</strain>
    </source>
</reference>
<dbReference type="GO" id="GO:0003676">
    <property type="term" value="F:nucleic acid binding"/>
    <property type="evidence" value="ECO:0007669"/>
    <property type="project" value="InterPro"/>
</dbReference>
<sequence>MGLRPPWIVKRAYKWTYLYAAVEPTSGESFCMYLPGMDDGCLEVFLNELSKRYPDHHLLVVLDGAPSHRSEQIVHPENISFLPLPPRSPELDPAERWFQEFRRSLSNRMFESVALIEDALSETLRPYWETPSLLKRLTGYSWWLKAAEEAL</sequence>
<dbReference type="EMBL" id="CADCVF010000042">
    <property type="protein sequence ID" value="CAA9458430.1"/>
    <property type="molecule type" value="Genomic_DNA"/>
</dbReference>
<evidence type="ECO:0000313" key="2">
    <source>
        <dbReference type="EMBL" id="CAA9458430.1"/>
    </source>
</evidence>
<dbReference type="Pfam" id="PF13358">
    <property type="entry name" value="DDE_3"/>
    <property type="match status" value="1"/>
</dbReference>
<gene>
    <name evidence="2" type="ORF">AVDCRST_MAG58-1942</name>
</gene>
<name>A0A6J4R8B3_9ACTN</name>
<dbReference type="InterPro" id="IPR038717">
    <property type="entry name" value="Tc1-like_DDE_dom"/>
</dbReference>
<protein>
    <recommendedName>
        <fullName evidence="1">Tc1-like transposase DDE domain-containing protein</fullName>
    </recommendedName>
</protein>
<feature type="domain" description="Tc1-like transposase DDE" evidence="1">
    <location>
        <begin position="12"/>
        <end position="113"/>
    </location>
</feature>
<dbReference type="InterPro" id="IPR036397">
    <property type="entry name" value="RNaseH_sf"/>
</dbReference>
<evidence type="ECO:0000259" key="1">
    <source>
        <dbReference type="Pfam" id="PF13358"/>
    </source>
</evidence>
<dbReference type="AlphaFoldDB" id="A0A6J4R8B3"/>
<organism evidence="2">
    <name type="scientific">uncultured Rubrobacteraceae bacterium</name>
    <dbReference type="NCBI Taxonomy" id="349277"/>
    <lineage>
        <taxon>Bacteria</taxon>
        <taxon>Bacillati</taxon>
        <taxon>Actinomycetota</taxon>
        <taxon>Rubrobacteria</taxon>
        <taxon>Rubrobacterales</taxon>
        <taxon>Rubrobacteraceae</taxon>
        <taxon>environmental samples</taxon>
    </lineage>
</organism>
<dbReference type="Gene3D" id="3.30.420.10">
    <property type="entry name" value="Ribonuclease H-like superfamily/Ribonuclease H"/>
    <property type="match status" value="1"/>
</dbReference>
<proteinExistence type="predicted"/>
<accession>A0A6J4R8B3</accession>